<accession>A0ABP8PUH8</accession>
<dbReference type="EMBL" id="BAABGQ010000001">
    <property type="protein sequence ID" value="GAA4492610.1"/>
    <property type="molecule type" value="Genomic_DNA"/>
</dbReference>
<evidence type="ECO:0000313" key="3">
    <source>
        <dbReference type="Proteomes" id="UP001501243"/>
    </source>
</evidence>
<gene>
    <name evidence="2" type="ORF">GCM10023172_00010</name>
</gene>
<dbReference type="InterPro" id="IPR045247">
    <property type="entry name" value="Oye-like"/>
</dbReference>
<feature type="domain" description="NADH:flavin oxidoreductase/NADH oxidase N-terminal" evidence="1">
    <location>
        <begin position="13"/>
        <end position="349"/>
    </location>
</feature>
<dbReference type="InterPro" id="IPR001155">
    <property type="entry name" value="OxRdtase_FMN_N"/>
</dbReference>
<dbReference type="PANTHER" id="PTHR22893">
    <property type="entry name" value="NADH OXIDOREDUCTASE-RELATED"/>
    <property type="match status" value="1"/>
</dbReference>
<sequence>MPSVSSATPFPALFTPFQLGRLSLTNRLALAPMTRASASPDGTVTPAMVAYYTKFARGGFSLLLTEGTYPDEAFSQGYLNQPGLANAAQTASWRPLTQAVHQAGAKIICQLMHAGALVQGNRFETTTLAPSAVTPKGEQMSFYGGQGAFPTPQAMNQAAIARVTESFVEAARRAVAAGFDGVEIHGANGYVLDQFLTDYTNQRTDQYGGSPENRVRLLAEVVQATRAALPPDVVVGIRISQGKVNDYTHKWAGGEPEAAVIFGALRAAGADFIHVTEFDALQPAFGDSGPSLAALARRYGQVPVLVNGNLNEPAQAQQSIVRGEADIITLGKGALANQNWPERVAAGQELVAFQPENFLFPRATLKPHEL</sequence>
<dbReference type="InterPro" id="IPR013785">
    <property type="entry name" value="Aldolase_TIM"/>
</dbReference>
<keyword evidence="3" id="KW-1185">Reference proteome</keyword>
<organism evidence="2 3">
    <name type="scientific">Hymenobacter ginsengisoli</name>
    <dbReference type="NCBI Taxonomy" id="1051626"/>
    <lineage>
        <taxon>Bacteria</taxon>
        <taxon>Pseudomonadati</taxon>
        <taxon>Bacteroidota</taxon>
        <taxon>Cytophagia</taxon>
        <taxon>Cytophagales</taxon>
        <taxon>Hymenobacteraceae</taxon>
        <taxon>Hymenobacter</taxon>
    </lineage>
</organism>
<evidence type="ECO:0000259" key="1">
    <source>
        <dbReference type="Pfam" id="PF00724"/>
    </source>
</evidence>
<dbReference type="Gene3D" id="3.20.20.70">
    <property type="entry name" value="Aldolase class I"/>
    <property type="match status" value="1"/>
</dbReference>
<comment type="caution">
    <text evidence="2">The sequence shown here is derived from an EMBL/GenBank/DDBJ whole genome shotgun (WGS) entry which is preliminary data.</text>
</comment>
<dbReference type="PANTHER" id="PTHR22893:SF91">
    <property type="entry name" value="NADPH DEHYDROGENASE 2-RELATED"/>
    <property type="match status" value="1"/>
</dbReference>
<evidence type="ECO:0000313" key="2">
    <source>
        <dbReference type="EMBL" id="GAA4492610.1"/>
    </source>
</evidence>
<name>A0ABP8PUH8_9BACT</name>
<dbReference type="RefSeq" id="WP_208133560.1">
    <property type="nucleotide sequence ID" value="NZ_BAABGQ010000001.1"/>
</dbReference>
<dbReference type="CDD" id="cd02803">
    <property type="entry name" value="OYE_like_FMN_family"/>
    <property type="match status" value="1"/>
</dbReference>
<reference evidence="3" key="1">
    <citation type="journal article" date="2019" name="Int. J. Syst. Evol. Microbiol.">
        <title>The Global Catalogue of Microorganisms (GCM) 10K type strain sequencing project: providing services to taxonomists for standard genome sequencing and annotation.</title>
        <authorList>
            <consortium name="The Broad Institute Genomics Platform"/>
            <consortium name="The Broad Institute Genome Sequencing Center for Infectious Disease"/>
            <person name="Wu L."/>
            <person name="Ma J."/>
        </authorList>
    </citation>
    <scope>NUCLEOTIDE SEQUENCE [LARGE SCALE GENOMIC DNA]</scope>
    <source>
        <strain evidence="3">JCM 17841</strain>
    </source>
</reference>
<dbReference type="Pfam" id="PF00724">
    <property type="entry name" value="Oxidored_FMN"/>
    <property type="match status" value="1"/>
</dbReference>
<dbReference type="SUPFAM" id="SSF51395">
    <property type="entry name" value="FMN-linked oxidoreductases"/>
    <property type="match status" value="1"/>
</dbReference>
<proteinExistence type="predicted"/>
<dbReference type="Proteomes" id="UP001501243">
    <property type="component" value="Unassembled WGS sequence"/>
</dbReference>
<protein>
    <submittedName>
        <fullName evidence="2">NADH:flavin oxidoreductase</fullName>
    </submittedName>
</protein>